<accession>A0ACC0B2W0</accession>
<sequence length="227" mass="25172">MLEEKRRLSFNKEQGVIESISTPLEECEYEKSVVSTKEKNEGSLFYKLYKPISYLPSTYFLIQSQFFNFLTTTCGTNSNHGMKAKGEGIGKELSIGYEDTSISLSLNPFLLCHELSFKELKLFLELNPSYVLGRGVGIVTIFPVSGKSTVVAASSANLVHLSSNAPLSLRSAWTTCALQMAPRFSVNIFLGKKPTVKKGSPQASPRLELGCHKGEKKEEIEEDKESQ</sequence>
<dbReference type="Proteomes" id="UP001060085">
    <property type="component" value="Linkage Group LG04"/>
</dbReference>
<evidence type="ECO:0000313" key="2">
    <source>
        <dbReference type="Proteomes" id="UP001060085"/>
    </source>
</evidence>
<proteinExistence type="predicted"/>
<name>A0ACC0B2W0_CATRO</name>
<organism evidence="1 2">
    <name type="scientific">Catharanthus roseus</name>
    <name type="common">Madagascar periwinkle</name>
    <name type="synonym">Vinca rosea</name>
    <dbReference type="NCBI Taxonomy" id="4058"/>
    <lineage>
        <taxon>Eukaryota</taxon>
        <taxon>Viridiplantae</taxon>
        <taxon>Streptophyta</taxon>
        <taxon>Embryophyta</taxon>
        <taxon>Tracheophyta</taxon>
        <taxon>Spermatophyta</taxon>
        <taxon>Magnoliopsida</taxon>
        <taxon>eudicotyledons</taxon>
        <taxon>Gunneridae</taxon>
        <taxon>Pentapetalae</taxon>
        <taxon>asterids</taxon>
        <taxon>lamiids</taxon>
        <taxon>Gentianales</taxon>
        <taxon>Apocynaceae</taxon>
        <taxon>Rauvolfioideae</taxon>
        <taxon>Vinceae</taxon>
        <taxon>Catharanthinae</taxon>
        <taxon>Catharanthus</taxon>
    </lineage>
</organism>
<comment type="caution">
    <text evidence="1">The sequence shown here is derived from an EMBL/GenBank/DDBJ whole genome shotgun (WGS) entry which is preliminary data.</text>
</comment>
<protein>
    <submittedName>
        <fullName evidence="1">Uncharacterized protein</fullName>
    </submittedName>
</protein>
<dbReference type="EMBL" id="CM044704">
    <property type="protein sequence ID" value="KAI5666974.1"/>
    <property type="molecule type" value="Genomic_DNA"/>
</dbReference>
<reference evidence="2" key="1">
    <citation type="journal article" date="2023" name="Nat. Plants">
        <title>Single-cell RNA sequencing provides a high-resolution roadmap for understanding the multicellular compartmentation of specialized metabolism.</title>
        <authorList>
            <person name="Sun S."/>
            <person name="Shen X."/>
            <person name="Li Y."/>
            <person name="Li Y."/>
            <person name="Wang S."/>
            <person name="Li R."/>
            <person name="Zhang H."/>
            <person name="Shen G."/>
            <person name="Guo B."/>
            <person name="Wei J."/>
            <person name="Xu J."/>
            <person name="St-Pierre B."/>
            <person name="Chen S."/>
            <person name="Sun C."/>
        </authorList>
    </citation>
    <scope>NUCLEOTIDE SEQUENCE [LARGE SCALE GENOMIC DNA]</scope>
</reference>
<evidence type="ECO:0000313" key="1">
    <source>
        <dbReference type="EMBL" id="KAI5666974.1"/>
    </source>
</evidence>
<keyword evidence="2" id="KW-1185">Reference proteome</keyword>
<gene>
    <name evidence="1" type="ORF">M9H77_16827</name>
</gene>